<dbReference type="AlphaFoldDB" id="A0A8J3CEH8"/>
<sequence length="116" mass="11954">MRVVLLAVLLMGHLLSCLAAVPDPGVATGARPLAASVTADIDCHGRHLPDRQGHAHTGCDVVRTASSEVSAPLPGPGAESFVVSAESGVPGSVRAASDEKKPAKKRPQCVLCVWRN</sequence>
<protein>
    <recommendedName>
        <fullName evidence="4">Secreted protein</fullName>
    </recommendedName>
</protein>
<dbReference type="EMBL" id="BMMK01000012">
    <property type="protein sequence ID" value="GGM56826.1"/>
    <property type="molecule type" value="Genomic_DNA"/>
</dbReference>
<dbReference type="Proteomes" id="UP000637578">
    <property type="component" value="Unassembled WGS sequence"/>
</dbReference>
<comment type="caution">
    <text evidence="2">The sequence shown here is derived from an EMBL/GenBank/DDBJ whole genome shotgun (WGS) entry which is preliminary data.</text>
</comment>
<feature type="signal peptide" evidence="1">
    <location>
        <begin position="1"/>
        <end position="19"/>
    </location>
</feature>
<evidence type="ECO:0000256" key="1">
    <source>
        <dbReference type="SAM" id="SignalP"/>
    </source>
</evidence>
<reference evidence="2" key="2">
    <citation type="submission" date="2020-09" db="EMBL/GenBank/DDBJ databases">
        <authorList>
            <person name="Sun Q."/>
            <person name="Zhou Y."/>
        </authorList>
    </citation>
    <scope>NUCLEOTIDE SEQUENCE</scope>
    <source>
        <strain evidence="2">CGMCC 4.5737</strain>
    </source>
</reference>
<reference evidence="2" key="1">
    <citation type="journal article" date="2014" name="Int. J. Syst. Evol. Microbiol.">
        <title>Complete genome sequence of Corynebacterium casei LMG S-19264T (=DSM 44701T), isolated from a smear-ripened cheese.</title>
        <authorList>
            <consortium name="US DOE Joint Genome Institute (JGI-PGF)"/>
            <person name="Walter F."/>
            <person name="Albersmeier A."/>
            <person name="Kalinowski J."/>
            <person name="Ruckert C."/>
        </authorList>
    </citation>
    <scope>NUCLEOTIDE SEQUENCE</scope>
    <source>
        <strain evidence="2">CGMCC 4.5737</strain>
    </source>
</reference>
<keyword evidence="1" id="KW-0732">Signal</keyword>
<evidence type="ECO:0000313" key="2">
    <source>
        <dbReference type="EMBL" id="GGM56826.1"/>
    </source>
</evidence>
<feature type="chain" id="PRO_5038884901" description="Secreted protein" evidence="1">
    <location>
        <begin position="20"/>
        <end position="116"/>
    </location>
</feature>
<organism evidence="2 3">
    <name type="scientific">Longimycelium tulufanense</name>
    <dbReference type="NCBI Taxonomy" id="907463"/>
    <lineage>
        <taxon>Bacteria</taxon>
        <taxon>Bacillati</taxon>
        <taxon>Actinomycetota</taxon>
        <taxon>Actinomycetes</taxon>
        <taxon>Pseudonocardiales</taxon>
        <taxon>Pseudonocardiaceae</taxon>
        <taxon>Longimycelium</taxon>
    </lineage>
</organism>
<evidence type="ECO:0000313" key="3">
    <source>
        <dbReference type="Proteomes" id="UP000637578"/>
    </source>
</evidence>
<evidence type="ECO:0008006" key="4">
    <source>
        <dbReference type="Google" id="ProtNLM"/>
    </source>
</evidence>
<proteinExistence type="predicted"/>
<name>A0A8J3CEH8_9PSEU</name>
<keyword evidence="3" id="KW-1185">Reference proteome</keyword>
<accession>A0A8J3CEH8</accession>
<gene>
    <name evidence="2" type="ORF">GCM10012275_29920</name>
</gene>